<dbReference type="EMBL" id="JAHQXE010000006">
    <property type="protein sequence ID" value="MBV0903577.1"/>
    <property type="molecule type" value="Genomic_DNA"/>
</dbReference>
<dbReference type="PIRSF" id="PIRSF035875">
    <property type="entry name" value="RNase_BN"/>
    <property type="match status" value="1"/>
</dbReference>
<evidence type="ECO:0000313" key="7">
    <source>
        <dbReference type="EMBL" id="MBV0903577.1"/>
    </source>
</evidence>
<keyword evidence="4 6" id="KW-1133">Transmembrane helix</keyword>
<evidence type="ECO:0000256" key="4">
    <source>
        <dbReference type="ARBA" id="ARBA00022989"/>
    </source>
</evidence>
<keyword evidence="3 6" id="KW-0812">Transmembrane</keyword>
<dbReference type="Proteomes" id="UP001166304">
    <property type="component" value="Unassembled WGS sequence"/>
</dbReference>
<feature type="transmembrane region" description="Helical" evidence="6">
    <location>
        <begin position="155"/>
        <end position="177"/>
    </location>
</feature>
<feature type="transmembrane region" description="Helical" evidence="6">
    <location>
        <begin position="126"/>
        <end position="149"/>
    </location>
</feature>
<dbReference type="Pfam" id="PF03631">
    <property type="entry name" value="Virul_fac_BrkB"/>
    <property type="match status" value="1"/>
</dbReference>
<protein>
    <submittedName>
        <fullName evidence="7">YihY/virulence factor BrkB family protein</fullName>
    </submittedName>
</protein>
<keyword evidence="5 6" id="KW-0472">Membrane</keyword>
<keyword evidence="2" id="KW-1003">Cell membrane</keyword>
<dbReference type="InterPro" id="IPR017039">
    <property type="entry name" value="Virul_fac_BrkB"/>
</dbReference>
<dbReference type="GO" id="GO:0005886">
    <property type="term" value="C:plasma membrane"/>
    <property type="evidence" value="ECO:0007669"/>
    <property type="project" value="UniProtKB-SubCell"/>
</dbReference>
<keyword evidence="8" id="KW-1185">Reference proteome</keyword>
<accession>A0AA41GB82</accession>
<sequence length="252" mass="26328">MSALATGREIVRTVREENVPFMAASIAYYAFASIVPLLVVALAVLSAVGATATLLDALRSVVSASTQAVLERLIENARGHGTAGVLGLLFVVWSGSKVFRGLSIAFTQVYDAVASISLPAQLARSLLVMGVLLGAVALLSATSIALTYLQFDVPYPRLVGTATALVVLAVGFLPVYYVLPPVDTSLRHVLPGTVLAAVGWVVIQIGFVYYTGTAGEYAAYGLIGAILLFITALYLAANVLLLGVVVNATLDW</sequence>
<gene>
    <name evidence="7" type="ORF">KTS37_17475</name>
</gene>
<evidence type="ECO:0000256" key="6">
    <source>
        <dbReference type="SAM" id="Phobius"/>
    </source>
</evidence>
<feature type="transmembrane region" description="Helical" evidence="6">
    <location>
        <begin position="217"/>
        <end position="250"/>
    </location>
</feature>
<organism evidence="7 8">
    <name type="scientific">Haloarcula salina</name>
    <dbReference type="NCBI Taxonomy" id="1429914"/>
    <lineage>
        <taxon>Archaea</taxon>
        <taxon>Methanobacteriati</taxon>
        <taxon>Methanobacteriota</taxon>
        <taxon>Stenosarchaea group</taxon>
        <taxon>Halobacteria</taxon>
        <taxon>Halobacteriales</taxon>
        <taxon>Haloarculaceae</taxon>
        <taxon>Haloarcula</taxon>
    </lineage>
</organism>
<name>A0AA41GB82_9EURY</name>
<feature type="transmembrane region" description="Helical" evidence="6">
    <location>
        <begin position="189"/>
        <end position="211"/>
    </location>
</feature>
<comment type="subcellular location">
    <subcellularLocation>
        <location evidence="1">Cell membrane</location>
        <topology evidence="1">Multi-pass membrane protein</topology>
    </subcellularLocation>
</comment>
<reference evidence="7" key="1">
    <citation type="submission" date="2021-06" db="EMBL/GenBank/DDBJ databases">
        <title>New haloarchaea isolates fom saline soil.</title>
        <authorList>
            <person name="Duran-Viseras A."/>
            <person name="Sanchez-Porro C.S."/>
            <person name="Ventosa A."/>
        </authorList>
    </citation>
    <scope>NUCLEOTIDE SEQUENCE</scope>
    <source>
        <strain evidence="7">JCM 18369</strain>
    </source>
</reference>
<comment type="caution">
    <text evidence="7">The sequence shown here is derived from an EMBL/GenBank/DDBJ whole genome shotgun (WGS) entry which is preliminary data.</text>
</comment>
<feature type="transmembrane region" description="Helical" evidence="6">
    <location>
        <begin position="26"/>
        <end position="55"/>
    </location>
</feature>
<dbReference type="RefSeq" id="WP_162414626.1">
    <property type="nucleotide sequence ID" value="NZ_JAHQXE010000006.1"/>
</dbReference>
<dbReference type="AlphaFoldDB" id="A0AA41GB82"/>
<dbReference type="PANTHER" id="PTHR30213">
    <property type="entry name" value="INNER MEMBRANE PROTEIN YHJD"/>
    <property type="match status" value="1"/>
</dbReference>
<dbReference type="PANTHER" id="PTHR30213:SF0">
    <property type="entry name" value="UPF0761 MEMBRANE PROTEIN YIHY"/>
    <property type="match status" value="1"/>
</dbReference>
<evidence type="ECO:0000256" key="3">
    <source>
        <dbReference type="ARBA" id="ARBA00022692"/>
    </source>
</evidence>
<evidence type="ECO:0000313" key="8">
    <source>
        <dbReference type="Proteomes" id="UP001166304"/>
    </source>
</evidence>
<evidence type="ECO:0000256" key="5">
    <source>
        <dbReference type="ARBA" id="ARBA00023136"/>
    </source>
</evidence>
<proteinExistence type="predicted"/>
<evidence type="ECO:0000256" key="1">
    <source>
        <dbReference type="ARBA" id="ARBA00004651"/>
    </source>
</evidence>
<evidence type="ECO:0000256" key="2">
    <source>
        <dbReference type="ARBA" id="ARBA00022475"/>
    </source>
</evidence>